<evidence type="ECO:0000313" key="3">
    <source>
        <dbReference type="EMBL" id="CAI5704877.1"/>
    </source>
</evidence>
<keyword evidence="1" id="KW-0812">Transmembrane</keyword>
<dbReference type="Gene3D" id="3.90.79.10">
    <property type="entry name" value="Nucleoside Triphosphate Pyrophosphohydrolase"/>
    <property type="match status" value="1"/>
</dbReference>
<gene>
    <name evidence="2" type="ORF">PFR001_LOCUS4587</name>
    <name evidence="3" type="ORF">PFR002_LOCUS357</name>
</gene>
<comment type="caution">
    <text evidence="3">The sequence shown here is derived from an EMBL/GenBank/DDBJ whole genome shotgun (WGS) entry which is preliminary data.</text>
</comment>
<feature type="transmembrane region" description="Helical" evidence="1">
    <location>
        <begin position="80"/>
        <end position="100"/>
    </location>
</feature>
<evidence type="ECO:0000313" key="4">
    <source>
        <dbReference type="Proteomes" id="UP001157938"/>
    </source>
</evidence>
<accession>A0AAV0SPX0</accession>
<proteinExistence type="predicted"/>
<name>A0AAV0SPX0_9STRA</name>
<protein>
    <submittedName>
        <fullName evidence="3">Uncharacterized protein</fullName>
    </submittedName>
</protein>
<dbReference type="EMBL" id="CANTFK010000024">
    <property type="protein sequence ID" value="CAI5704877.1"/>
    <property type="molecule type" value="Genomic_DNA"/>
</dbReference>
<evidence type="ECO:0000313" key="5">
    <source>
        <dbReference type="Proteomes" id="UP001159659"/>
    </source>
</evidence>
<reference evidence="3" key="2">
    <citation type="submission" date="2022-12" db="EMBL/GenBank/DDBJ databases">
        <authorList>
            <person name="Webb A."/>
        </authorList>
    </citation>
    <scope>NUCLEOTIDE SEQUENCE</scope>
    <source>
        <strain evidence="3">Pf2</strain>
    </source>
</reference>
<dbReference type="Proteomes" id="UP001157938">
    <property type="component" value="Unassembled WGS sequence"/>
</dbReference>
<evidence type="ECO:0000313" key="2">
    <source>
        <dbReference type="EMBL" id="CAH0489154.1"/>
    </source>
</evidence>
<dbReference type="EMBL" id="CAKLBC010001009">
    <property type="protein sequence ID" value="CAH0489154.1"/>
    <property type="molecule type" value="Genomic_DNA"/>
</dbReference>
<reference evidence="2 4" key="1">
    <citation type="submission" date="2021-11" db="EMBL/GenBank/DDBJ databases">
        <authorList>
            <person name="Islam A."/>
            <person name="Islam S."/>
            <person name="Flora M.S."/>
            <person name="Rahman M."/>
            <person name="Ziaur R.M."/>
            <person name="Epstein J.H."/>
            <person name="Hassan M."/>
            <person name="Klassen M."/>
            <person name="Woodard K."/>
            <person name="Webb A."/>
            <person name="Webby R.J."/>
            <person name="El Zowalaty M.E."/>
        </authorList>
    </citation>
    <scope>NUCLEOTIDE SEQUENCE [LARGE SCALE GENOMIC DNA]</scope>
    <source>
        <strain evidence="2">Pf1</strain>
    </source>
</reference>
<keyword evidence="1" id="KW-0472">Membrane</keyword>
<organism evidence="3 5">
    <name type="scientific">Peronospora farinosa</name>
    <dbReference type="NCBI Taxonomy" id="134698"/>
    <lineage>
        <taxon>Eukaryota</taxon>
        <taxon>Sar</taxon>
        <taxon>Stramenopiles</taxon>
        <taxon>Oomycota</taxon>
        <taxon>Peronosporomycetes</taxon>
        <taxon>Peronosporales</taxon>
        <taxon>Peronosporaceae</taxon>
        <taxon>Peronospora</taxon>
    </lineage>
</organism>
<dbReference type="AlphaFoldDB" id="A0AAV0SPX0"/>
<keyword evidence="1" id="KW-1133">Transmembrane helix</keyword>
<keyword evidence="4" id="KW-1185">Reference proteome</keyword>
<dbReference type="Proteomes" id="UP001159659">
    <property type="component" value="Unassembled WGS sequence"/>
</dbReference>
<evidence type="ECO:0000256" key="1">
    <source>
        <dbReference type="SAM" id="Phobius"/>
    </source>
</evidence>
<sequence length="104" mass="12079">MSQRKLFNRNVGRRTNGHLERIRKRLIRLPPQITKAYSARAAVVIPLCRFQGEPSVLFTLRSLTVGKHKGEVCFRDQTPFVLRLIMGLQLTWCFSCYTMILDLT</sequence>